<evidence type="ECO:0000256" key="1">
    <source>
        <dbReference type="ARBA" id="ARBA00005375"/>
    </source>
</evidence>
<accession>A0A1L0C0W1</accession>
<evidence type="ECO:0000313" key="3">
    <source>
        <dbReference type="Proteomes" id="UP000182259"/>
    </source>
</evidence>
<dbReference type="EMBL" id="LT635768">
    <property type="protein sequence ID" value="SGZ57223.1"/>
    <property type="molecule type" value="Genomic_DNA"/>
</dbReference>
<organism evidence="2 3">
    <name type="scientific">Sungouiella intermedia</name>
    <dbReference type="NCBI Taxonomy" id="45354"/>
    <lineage>
        <taxon>Eukaryota</taxon>
        <taxon>Fungi</taxon>
        <taxon>Dikarya</taxon>
        <taxon>Ascomycota</taxon>
        <taxon>Saccharomycotina</taxon>
        <taxon>Pichiomycetes</taxon>
        <taxon>Metschnikowiaceae</taxon>
        <taxon>Sungouiella</taxon>
    </lineage>
</organism>
<dbReference type="AlphaFoldDB" id="A0A1L0C0W1"/>
<comment type="similarity">
    <text evidence="1">Belongs to the histidine acid phosphatase family.</text>
</comment>
<proteinExistence type="inferred from homology"/>
<dbReference type="SUPFAM" id="SSF53254">
    <property type="entry name" value="Phosphoglycerate mutase-like"/>
    <property type="match status" value="1"/>
</dbReference>
<evidence type="ECO:0000313" key="2">
    <source>
        <dbReference type="EMBL" id="SGZ57223.1"/>
    </source>
</evidence>
<reference evidence="2 3" key="1">
    <citation type="submission" date="2016-10" db="EMBL/GenBank/DDBJ databases">
        <authorList>
            <person name="de Groot N.N."/>
        </authorList>
    </citation>
    <scope>NUCLEOTIDE SEQUENCE [LARGE SCALE GENOMIC DNA]</scope>
    <source>
        <strain evidence="2 3">PYCC 4715</strain>
    </source>
</reference>
<protein>
    <submittedName>
        <fullName evidence="2">CIC11C00000005333</fullName>
    </submittedName>
</protein>
<gene>
    <name evidence="2" type="ORF">SAMEA4029009_CIC11G00000005333</name>
</gene>
<dbReference type="PANTHER" id="PTHR11567:SF195">
    <property type="entry name" value="ACID PHOSPHATASE, PUTATIVE (AFU_ORTHOLOGUE AFUA_3G14570)-RELATED"/>
    <property type="match status" value="1"/>
</dbReference>
<dbReference type="GO" id="GO:0016791">
    <property type="term" value="F:phosphatase activity"/>
    <property type="evidence" value="ECO:0007669"/>
    <property type="project" value="TreeGrafter"/>
</dbReference>
<dbReference type="InterPro" id="IPR050645">
    <property type="entry name" value="Histidine_acid_phosphatase"/>
</dbReference>
<dbReference type="Gene3D" id="3.40.50.1240">
    <property type="entry name" value="Phosphoglycerate mutase-like"/>
    <property type="match status" value="1"/>
</dbReference>
<dbReference type="Pfam" id="PF00328">
    <property type="entry name" value="His_Phos_2"/>
    <property type="match status" value="1"/>
</dbReference>
<dbReference type="Proteomes" id="UP000182259">
    <property type="component" value="Chromosome V"/>
</dbReference>
<dbReference type="CDD" id="cd07061">
    <property type="entry name" value="HP_HAP_like"/>
    <property type="match status" value="1"/>
</dbReference>
<dbReference type="PANTHER" id="PTHR11567">
    <property type="entry name" value="ACID PHOSPHATASE-RELATED"/>
    <property type="match status" value="1"/>
</dbReference>
<name>A0A1L0C0W1_9ASCO</name>
<sequence length="349" mass="39362">MYYSNVLTRSNENVNVGWSNYQDPVNPFAFELPGFNGTCQFPQISDGGLNDSYYHGVDLYANYHTNLNFLPEKYNSSLVQFYVTSNVITSQVAGALIAGMFPLESNENIDVNMQRAISDSLEPKYECDGADATKASIYLEQGWLDHLSDSKFLFEELDLISGVSNTSLSWHTSWDHYFDNLAHRTCHNMALPCSLKSDECISEIQANQVFRLGDFEYNYLYRQSLNSTLYSVARYGVFLMELQQHLKNAKDGSSTIKYRHNIAHDGSVSPLLGALQIEYMRWPGMGAEVVFELWQKPTDETSYVRVLYGGQPLKTSGPLGTIDMVPYEEFNDYLESLVGDGNVVALCAN</sequence>
<dbReference type="InterPro" id="IPR029033">
    <property type="entry name" value="His_PPase_superfam"/>
</dbReference>
<dbReference type="InterPro" id="IPR000560">
    <property type="entry name" value="His_Pase_clade-2"/>
</dbReference>